<dbReference type="Proteomes" id="UP000092213">
    <property type="component" value="Chromosome"/>
</dbReference>
<dbReference type="EMBL" id="CP016171">
    <property type="protein sequence ID" value="ANN74618.1"/>
    <property type="molecule type" value="Genomic_DNA"/>
</dbReference>
<dbReference type="InterPro" id="IPR014583">
    <property type="entry name" value="Uncharacterised_Sir2-like"/>
</dbReference>
<proteinExistence type="predicted"/>
<name>A0A193FQK7_9BORD</name>
<gene>
    <name evidence="1" type="ORF">BAU06_06780</name>
    <name evidence="2" type="ORF">BAU08_07035</name>
</gene>
<dbReference type="OrthoDB" id="7221817at2"/>
<dbReference type="Pfam" id="PF13289">
    <property type="entry name" value="SIR2_2"/>
    <property type="match status" value="1"/>
</dbReference>
<accession>A0A193FQK7</accession>
<dbReference type="STRING" id="463025.BAU08_07035"/>
<dbReference type="EMBL" id="CP016170">
    <property type="protein sequence ID" value="ANN69466.1"/>
    <property type="molecule type" value="Genomic_DNA"/>
</dbReference>
<dbReference type="KEGG" id="bbro:BAU06_06780"/>
<dbReference type="Gene3D" id="3.40.50.1220">
    <property type="entry name" value="TPP-binding domain"/>
    <property type="match status" value="1"/>
</dbReference>
<sequence>MAELRQAYADGRLILFAGAGVSAGLGLPTAPEFAEWIARQLEQDPKAFCEYGDVQTLAEYYRLRLGAEQLHEWLLKEWNQRDVDVGASEIHRLIVQGRFHAIYTTNFDHWLEAAHEHHGRPYLKVTGVKDLAALAETDVRPIIKFHGDLDDPASLVLGESGYFERLGFDTPLDLRLRADLLVRPVLFIGYSISDINIRMLFWKLARLWESPRDVCHRPPSYLFWHQDNPVARAVLAQWGIRVVSSQEADPGQALLHFMRDLASS</sequence>
<protein>
    <submittedName>
        <fullName evidence="2">Sir2 family NAD-dependent protein deacetylase</fullName>
    </submittedName>
</protein>
<dbReference type="PIRSF" id="PIRSF033541">
    <property type="entry name" value="ORF25P_Sir2"/>
    <property type="match status" value="1"/>
</dbReference>
<dbReference type="InterPro" id="IPR029035">
    <property type="entry name" value="DHS-like_NAD/FAD-binding_dom"/>
</dbReference>
<evidence type="ECO:0000313" key="3">
    <source>
        <dbReference type="Proteomes" id="UP000091897"/>
    </source>
</evidence>
<organism evidence="2 4">
    <name type="scientific">Bordetella bronchialis</name>
    <dbReference type="NCBI Taxonomy" id="463025"/>
    <lineage>
        <taxon>Bacteria</taxon>
        <taxon>Pseudomonadati</taxon>
        <taxon>Pseudomonadota</taxon>
        <taxon>Betaproteobacteria</taxon>
        <taxon>Burkholderiales</taxon>
        <taxon>Alcaligenaceae</taxon>
        <taxon>Bordetella</taxon>
    </lineage>
</organism>
<dbReference type="Proteomes" id="UP000091897">
    <property type="component" value="Chromosome"/>
</dbReference>
<keyword evidence="3" id="KW-1185">Reference proteome</keyword>
<evidence type="ECO:0000313" key="4">
    <source>
        <dbReference type="Proteomes" id="UP000092213"/>
    </source>
</evidence>
<evidence type="ECO:0000313" key="1">
    <source>
        <dbReference type="EMBL" id="ANN69466.1"/>
    </source>
</evidence>
<evidence type="ECO:0000313" key="2">
    <source>
        <dbReference type="EMBL" id="ANN74618.1"/>
    </source>
</evidence>
<reference evidence="3 4" key="1">
    <citation type="submission" date="2016-06" db="EMBL/GenBank/DDBJ databases">
        <title>Complete genome sequences of Bordetella bronchialis and Bordetella flabilis.</title>
        <authorList>
            <person name="LiPuma J.J."/>
            <person name="Spilker T."/>
        </authorList>
    </citation>
    <scope>NUCLEOTIDE SEQUENCE [LARGE SCALE GENOMIC DNA]</scope>
    <source>
        <strain evidence="2 4">AU17976</strain>
        <strain evidence="1 3">AU3182</strain>
    </source>
</reference>
<dbReference type="AlphaFoldDB" id="A0A193FQK7"/>
<dbReference type="SUPFAM" id="SSF52467">
    <property type="entry name" value="DHS-like NAD/FAD-binding domain"/>
    <property type="match status" value="1"/>
</dbReference>